<evidence type="ECO:0000313" key="3">
    <source>
        <dbReference type="Proteomes" id="UP000094598"/>
    </source>
</evidence>
<dbReference type="Proteomes" id="UP000094598">
    <property type="component" value="Chromosome"/>
</dbReference>
<protein>
    <submittedName>
        <fullName evidence="1">Uncharacterized protein</fullName>
    </submittedName>
</protein>
<reference evidence="2 4" key="2">
    <citation type="submission" date="2019-05" db="EMBL/GenBank/DDBJ databases">
        <title>Genome sequence of Moorella thermoacetica ATCC 33924.</title>
        <authorList>
            <person name="Poehlein A."/>
            <person name="Bengelsdorf F.R."/>
            <person name="Duerre P."/>
            <person name="Daniel R."/>
        </authorList>
    </citation>
    <scope>NUCLEOTIDE SEQUENCE [LARGE SCALE GENOMIC DNA]</scope>
    <source>
        <strain evidence="2 4">ATCC 33924</strain>
    </source>
</reference>
<proteinExistence type="predicted"/>
<gene>
    <name evidence="1" type="ORF">Maut_02231</name>
    <name evidence="2" type="ORF">MTAT_20040</name>
</gene>
<evidence type="ECO:0000313" key="1">
    <source>
        <dbReference type="EMBL" id="AOQ24659.1"/>
    </source>
</evidence>
<evidence type="ECO:0000313" key="2">
    <source>
        <dbReference type="EMBL" id="TYL12762.1"/>
    </source>
</evidence>
<evidence type="ECO:0000313" key="4">
    <source>
        <dbReference type="Proteomes" id="UP000322283"/>
    </source>
</evidence>
<dbReference type="AlphaFoldDB" id="A0AAC9MVE5"/>
<dbReference type="RefSeq" id="WP_069590425.1">
    <property type="nucleotide sequence ID" value="NZ_CP017019.1"/>
</dbReference>
<dbReference type="EMBL" id="VCDX01000006">
    <property type="protein sequence ID" value="TYL12762.1"/>
    <property type="molecule type" value="Genomic_DNA"/>
</dbReference>
<reference evidence="1 3" key="1">
    <citation type="submission" date="2016-08" db="EMBL/GenBank/DDBJ databases">
        <title>Moorella thermoacetica DSM 103132.</title>
        <authorList>
            <person name="Jendresen C.B."/>
            <person name="Redl S.M."/>
            <person name="Jensen T.O."/>
            <person name="Nielsen A.T."/>
        </authorList>
    </citation>
    <scope>NUCLEOTIDE SEQUENCE [LARGE SCALE GENOMIC DNA]</scope>
    <source>
        <strain evidence="1 3">DSM 103132</strain>
    </source>
</reference>
<organism evidence="1 3">
    <name type="scientific">Neomoorella thermoacetica</name>
    <name type="common">Clostridium thermoaceticum</name>
    <dbReference type="NCBI Taxonomy" id="1525"/>
    <lineage>
        <taxon>Bacteria</taxon>
        <taxon>Bacillati</taxon>
        <taxon>Bacillota</taxon>
        <taxon>Clostridia</taxon>
        <taxon>Neomoorellales</taxon>
        <taxon>Neomoorellaceae</taxon>
        <taxon>Neomoorella</taxon>
    </lineage>
</organism>
<keyword evidence="4" id="KW-1185">Reference proteome</keyword>
<sequence length="111" mass="12654">MSIDYWPIVGFGVEVTEDIIDKAKLKDKNLEDILEEIATGDIYWAPLGEMSDEYSCFLYIPAALPWENRHKNLTEDKVKKMILDALRPYLRPGVEKDLLESIGYISEVGCG</sequence>
<dbReference type="EMBL" id="CP017019">
    <property type="protein sequence ID" value="AOQ24659.1"/>
    <property type="molecule type" value="Genomic_DNA"/>
</dbReference>
<name>A0AAC9MVE5_NEOTH</name>
<accession>A0AAC9MVE5</accession>
<dbReference type="Proteomes" id="UP000322283">
    <property type="component" value="Unassembled WGS sequence"/>
</dbReference>